<proteinExistence type="predicted"/>
<evidence type="ECO:0000256" key="2">
    <source>
        <dbReference type="SAM" id="MobiDB-lite"/>
    </source>
</evidence>
<keyword evidence="1" id="KW-0175">Coiled coil</keyword>
<dbReference type="EMBL" id="CP018477">
    <property type="protein sequence ID" value="ASV76930.1"/>
    <property type="molecule type" value="Genomic_DNA"/>
</dbReference>
<dbReference type="RefSeq" id="WP_095416594.1">
    <property type="nucleotide sequence ID" value="NZ_CP018477.1"/>
</dbReference>
<evidence type="ECO:0000256" key="1">
    <source>
        <dbReference type="SAM" id="Coils"/>
    </source>
</evidence>
<feature type="region of interest" description="Disordered" evidence="2">
    <location>
        <begin position="63"/>
        <end position="86"/>
    </location>
</feature>
<accession>A0A286RLV0</accession>
<protein>
    <submittedName>
        <fullName evidence="3">Uncharacterized protein</fullName>
    </submittedName>
</protein>
<reference evidence="3 4" key="1">
    <citation type="journal article" name="Front. Microbiol.">
        <title>Sugar Metabolism of the First Thermophilic Planctomycete Thermogutta terrifontis: Comparative Genomic and Transcriptomic Approaches.</title>
        <authorList>
            <person name="Elcheninov A.G."/>
            <person name="Menzel P."/>
            <person name="Gudbergsdottir S.R."/>
            <person name="Slesarev A.I."/>
            <person name="Kadnikov V.V."/>
            <person name="Krogh A."/>
            <person name="Bonch-Osmolovskaya E.A."/>
            <person name="Peng X."/>
            <person name="Kublanov I.V."/>
        </authorList>
    </citation>
    <scope>NUCLEOTIDE SEQUENCE [LARGE SCALE GENOMIC DNA]</scope>
    <source>
        <strain evidence="3 4">R1</strain>
    </source>
</reference>
<gene>
    <name evidence="3" type="ORF">THTE_4329</name>
</gene>
<keyword evidence="4" id="KW-1185">Reference proteome</keyword>
<dbReference type="AlphaFoldDB" id="A0A286RLV0"/>
<evidence type="ECO:0000313" key="3">
    <source>
        <dbReference type="EMBL" id="ASV76930.1"/>
    </source>
</evidence>
<name>A0A286RLV0_9BACT</name>
<feature type="coiled-coil region" evidence="1">
    <location>
        <begin position="31"/>
        <end position="58"/>
    </location>
</feature>
<evidence type="ECO:0000313" key="4">
    <source>
        <dbReference type="Proteomes" id="UP000215086"/>
    </source>
</evidence>
<dbReference type="Proteomes" id="UP000215086">
    <property type="component" value="Chromosome"/>
</dbReference>
<dbReference type="KEGG" id="ttf:THTE_4329"/>
<sequence length="86" mass="9543">MIRSNTALSRSQGILAQLGGSLTVDEQLRLLESLDERHDEVLRMIDELESRVSSLLNTWARKNAAGDPAQEQKEVSRRATIPGQNA</sequence>
<organism evidence="3 4">
    <name type="scientific">Thermogutta terrifontis</name>
    <dbReference type="NCBI Taxonomy" id="1331910"/>
    <lineage>
        <taxon>Bacteria</taxon>
        <taxon>Pseudomonadati</taxon>
        <taxon>Planctomycetota</taxon>
        <taxon>Planctomycetia</taxon>
        <taxon>Pirellulales</taxon>
        <taxon>Thermoguttaceae</taxon>
        <taxon>Thermogutta</taxon>
    </lineage>
</organism>